<proteinExistence type="predicted"/>
<gene>
    <name evidence="2" type="ORF">GCM10023217_32120</name>
</gene>
<comment type="caution">
    <text evidence="2">The sequence shown here is derived from an EMBL/GenBank/DDBJ whole genome shotgun (WGS) entry which is preliminary data.</text>
</comment>
<accession>A0ABP8ZIZ7</accession>
<dbReference type="Proteomes" id="UP001500822">
    <property type="component" value="Unassembled WGS sequence"/>
</dbReference>
<evidence type="ECO:0000256" key="1">
    <source>
        <dbReference type="SAM" id="MobiDB-lite"/>
    </source>
</evidence>
<feature type="region of interest" description="Disordered" evidence="1">
    <location>
        <begin position="60"/>
        <end position="85"/>
    </location>
</feature>
<sequence length="85" mass="9145">MSDTASRASMDFRSMQSASPAADATRRMNTLYESMRKTAGPQAVAMYAAQNPAINPDMTRFNRDFVNDGEGGYRGQVPGSGVTGF</sequence>
<name>A0ABP8ZIZ7_9ACTN</name>
<organism evidence="2 3">
    <name type="scientific">Gordonia alkaliphila</name>
    <dbReference type="NCBI Taxonomy" id="1053547"/>
    <lineage>
        <taxon>Bacteria</taxon>
        <taxon>Bacillati</taxon>
        <taxon>Actinomycetota</taxon>
        <taxon>Actinomycetes</taxon>
        <taxon>Mycobacteriales</taxon>
        <taxon>Gordoniaceae</taxon>
        <taxon>Gordonia</taxon>
    </lineage>
</organism>
<dbReference type="EMBL" id="BAABIE010000018">
    <property type="protein sequence ID" value="GAA4757456.1"/>
    <property type="molecule type" value="Genomic_DNA"/>
</dbReference>
<reference evidence="3" key="1">
    <citation type="journal article" date="2019" name="Int. J. Syst. Evol. Microbiol.">
        <title>The Global Catalogue of Microorganisms (GCM) 10K type strain sequencing project: providing services to taxonomists for standard genome sequencing and annotation.</title>
        <authorList>
            <consortium name="The Broad Institute Genomics Platform"/>
            <consortium name="The Broad Institute Genome Sequencing Center for Infectious Disease"/>
            <person name="Wu L."/>
            <person name="Ma J."/>
        </authorList>
    </citation>
    <scope>NUCLEOTIDE SEQUENCE [LARGE SCALE GENOMIC DNA]</scope>
    <source>
        <strain evidence="3">JCM 18077</strain>
    </source>
</reference>
<keyword evidence="3" id="KW-1185">Reference proteome</keyword>
<evidence type="ECO:0000313" key="3">
    <source>
        <dbReference type="Proteomes" id="UP001500822"/>
    </source>
</evidence>
<feature type="region of interest" description="Disordered" evidence="1">
    <location>
        <begin position="1"/>
        <end position="26"/>
    </location>
</feature>
<protein>
    <submittedName>
        <fullName evidence="2">Uncharacterized protein</fullName>
    </submittedName>
</protein>
<evidence type="ECO:0000313" key="2">
    <source>
        <dbReference type="EMBL" id="GAA4757456.1"/>
    </source>
</evidence>